<dbReference type="PANTHER" id="PTHR43215:SF14">
    <property type="entry name" value="RADIAL SPOKE HEAD 1 HOMOLOG"/>
    <property type="match status" value="1"/>
</dbReference>
<sequence>MVGVFKVLPVVASGYWIRPNYAKMDPNATYHGQEGVFIPHIEGKPRYDAAAMVPQMTTTQLATATPTTTTKLATLVSSVAATTTHFETVPTTTTALATTQQKTTKTRAATTTTQLYTELQTDRTKPAKHTTGATTTTTGLATQTDKGAKTEKSAKVDKKAQKVEKNTTTGLQTSASTGAAKGLFGRTKTNGQTTTDLATVAARSTATPTTTGLATTGQASKGQAGKGLVGMRDVASDTTTGLATTKTATTTKTAATTTTTRLVTAKHEQPKKGLLSRLTGGGGSSHTGLFFSNIPRQAENLPSLHKKGGNDITVYRDEPLMIGVWSEDKDKYLELDGPTVDVLKANTGVARESFVELIPRGAVGDVKHYNVSLSNYDRTEQHAFPLTLHLAESRSAKLGSLTVKPGRLDPSFNPNLFDYKIRVPEKAHSVHLDFKTWNDRDAKCTLDGSKWFTAKGSVSVSVPSDAPNAAPLTLSCLSADGSVSQDYNLSMVPQRGGETLLSDLEVYGADLAEPFDPNNHGPYRADLVKGAAKDQGIELGWARLKLGKVNPNAVVTVNGKPVEGDMSGWIRIPRGDKKSVDVSVSTPENPVAEQYQVVLSRQGNRSYLSTEEGLKASNWLGWLSSLSSTRNAAYVLNNNKVLDLLSTYGHSTANNEVYADFATGFHLWNAQPGHCGSTWLKLRDANGQLIDCDDIDFDSAIGDALVEQDAKVPDAKAELDGDGRWSLNLNAPKRKLISISASDREQLKQNLDTQFRARENLFYYSSTLTVVAAIVAVALSTYGVIYAAMLRDPETGTMRADYPAVLHPGRFLSFVLDFAFVGFVSGAFGLLFCSKATVSGVSVFGVHLSKALLNALSVVVLMLAVGYIALGSAALANVADKVGYSAQFCEYHDLVMSHGRAIHTPRWCQNIPILRRLCAVNVDSVVPLKSASVPGSTAVSFTEVQAPEANAADGTEYSYQKLYVAGDKYAAEDGPEYSHERKAVQVAVNDFLYNDQATNYDGRNHTLYGRYPEAKFGETQFKLQNPYGYPVYFNADLQIQHLTALMQLVDDFRFWAPRKNCCFPASDNIRNLLSSASRGLYMDWAINRGLLFVALGLFAFFNRSASLLPLYVLTFFSFASAMIRLPTTFYSANAKFELESRVRAQEQQEVDAAIAATRTAEKIWPFTEPGFMDRFRGIVRRKEDARWFGLYSLFNRNPLETEEEAGALQQLYHSQGAYQLREVLFTPCGADIGLFLLGLVLILGRSTSGRAQLVPGVFAIFLCAVMLFCINFRSLQSLWQIGQDSLDECLQKATEAAIHVNDALTGPGGLGACLPYYAQQCVKTLKGDPTANFHYPRGPVAVRNFPVSDVAVVSNELGLQFPGRIGRSDLQHLATVPDEKRLRLYKTLVVHGGLAGARAELYRSLPVQVPFCKLFHEDGAPALNPNADFGPLVATIQVVNHTLRANNAGLSATDKNEHDSFLSLYAQEEFLPTPGKVLLRKEGHTYSVRFDANQQRLTVRGPSIVANKTYTLRTSKTGSHARKDMYINGRNPDDSVSSGSATLHPAPAKAAAGVATCEAPGALRLAVPPEHTPWMHKTFLVRPTREPNATAFEIDPEEIKVYYDKDCGELYLRHEDLTADQEYEVEWFVYPDAPEPVDASARADENGAVQFDVEPEMPDLRSWMVLRDESGAVVDIDPAMTDAYQFFFPEAKPSVWQTLTGHMAALASMIRGGDKEAEAMEEPIPCTVVQCVNPLQKVYRVDPNFGEGLKILNARIHEFRARQRACEVNENIASLWPTLMKATDYLDFWKARGVDATDAFGNLIDPLAEPAHVEAFHSHLQRIAEGENDLRRTLSQLLDEKVEQLTTQIEAVRVWMRAYEDPLLHTAQLQADLNDWSMHPDDDGSASSAQLVLQSQKALYSARLSGFFYPCNVPDALLSKRPNLAAQFRVWSNILQSWLFAEEGVDVGHAETRLRVSAVVRDVMQALKFTLHANEKGARNQYRSVLHYVVGSHTLRGTDATWKPDGLKAHTALVRIWTEDEQTGTADFSKYPEWLPCLLRLTPGALQVLLPNGDDLVRPVSGNLAFPWQKSTGLYVPLHAFHKFELVEKAEEPYAGESGEGSREEDGNVLLRFMTTKLVCRKNQRDGVPDAYARRVEDDQLGNEICFTDASGQRRMRYRLMLGHCVSREQALAYPQGEVDPTLSSSEVNVYPLSFRMAPAFAEQWRRAIVMAQLDTPHDHLFDATVDEPETNREPEEDQASTIIDPPSEESDPVVIPEIVPEPVVVEDPEPVEIPEPVIVPPPPESISESSLSEQSRSVESNPEGISLYEGPITNNKLHGECVIRDEGGRAVYEGPLSQGLREGRGKVGFTDAYGTQWTYEGELRGDETGGKCVVSLADSTAVANVTDRYTLVSYTGTVSAPPKKRRSMLLPEEVECLLHNKPLMREEVYDKGSLPSKKKVLELVKSVYARPESYGYRLTADRFAVADVLQDKYLLDAARDGDCPPSRFLQTFLPYACAWQDETTLLRASPEGEWRFVDGSVFKGALEGGKPTGKGVYNHWPTNTLFEGNMRNGLPDGEGTLVTGDSKKRAVYRGSLIQGAREGQGTLTTHDKKATVKAVWNQDKLGTGPVSVELDPSLMSQLDVPFTKFEGYVRDGVPEGEATMSYENKRTFKGQVNNAIREGKGEIRDESGNLVIEGNFHDNSPEGLVRFAKYPDGLVYKGEMSKGARQGMGHLFDPKTDQVVYEGTWANDVPHGRGVYRAADGEYEGEFKNGKRHGKGRFTFKEKPLANGKQRMYEGDWSNDLPHGVGKYTNDDALECVYRLEKGEIVSSSVNSYAPTCGKAPAVSSKPTVQPTSFKPYSDRDLPWKKAKHASIGNVLQVLTDNAPTWNDTAGKSATFIDPTRVVPLQRISSD</sequence>
<dbReference type="VEuPathDB" id="CryptoDB:GNI_164360"/>
<dbReference type="EMBL" id="AFNH02001226">
    <property type="protein sequence ID" value="EZG43613.1"/>
    <property type="molecule type" value="Genomic_DNA"/>
</dbReference>
<dbReference type="SMART" id="SM00698">
    <property type="entry name" value="MORN"/>
    <property type="match status" value="6"/>
</dbReference>
<dbReference type="RefSeq" id="XP_011133141.1">
    <property type="nucleotide sequence ID" value="XM_011134839.1"/>
</dbReference>
<feature type="transmembrane region" description="Helical" evidence="3">
    <location>
        <begin position="811"/>
        <end position="832"/>
    </location>
</feature>
<evidence type="ECO:0000313" key="4">
    <source>
        <dbReference type="EMBL" id="EZG43613.1"/>
    </source>
</evidence>
<dbReference type="SUPFAM" id="SSF82185">
    <property type="entry name" value="Histone H3 K4-specific methyltransferase SET7/9 N-terminal domain"/>
    <property type="match status" value="3"/>
</dbReference>
<evidence type="ECO:0000256" key="3">
    <source>
        <dbReference type="SAM" id="Phobius"/>
    </source>
</evidence>
<reference evidence="4" key="1">
    <citation type="submission" date="2013-12" db="EMBL/GenBank/DDBJ databases">
        <authorList>
            <person name="Omoto C.K."/>
            <person name="Sibley D."/>
            <person name="Venepally P."/>
            <person name="Hadjithomas M."/>
            <person name="Karamycheva S."/>
            <person name="Brunk B."/>
            <person name="Roos D."/>
            <person name="Caler E."/>
            <person name="Lorenzi H."/>
        </authorList>
    </citation>
    <scope>NUCLEOTIDE SEQUENCE</scope>
</reference>
<keyword evidence="3" id="KW-0472">Membrane</keyword>
<dbReference type="OrthoDB" id="296831at2759"/>
<feature type="region of interest" description="Disordered" evidence="2">
    <location>
        <begin position="119"/>
        <end position="167"/>
    </location>
</feature>
<evidence type="ECO:0000313" key="5">
    <source>
        <dbReference type="Proteomes" id="UP000019763"/>
    </source>
</evidence>
<dbReference type="Pfam" id="PF02493">
    <property type="entry name" value="MORN"/>
    <property type="match status" value="5"/>
</dbReference>
<keyword evidence="3" id="KW-0812">Transmembrane</keyword>
<feature type="compositionally biased region" description="Low complexity" evidence="2">
    <location>
        <begin position="202"/>
        <end position="216"/>
    </location>
</feature>
<gene>
    <name evidence="4" type="ORF">GNI_164360</name>
</gene>
<proteinExistence type="predicted"/>
<accession>A0A023AYT3</accession>
<dbReference type="PANTHER" id="PTHR43215">
    <property type="entry name" value="RADIAL SPOKE HEAD 1 HOMOLOG"/>
    <property type="match status" value="1"/>
</dbReference>
<feature type="compositionally biased region" description="Pro residues" evidence="2">
    <location>
        <begin position="2275"/>
        <end position="2285"/>
    </location>
</feature>
<dbReference type="Proteomes" id="UP000019763">
    <property type="component" value="Unassembled WGS sequence"/>
</dbReference>
<feature type="compositionally biased region" description="Basic and acidic residues" evidence="2">
    <location>
        <begin position="146"/>
        <end position="165"/>
    </location>
</feature>
<dbReference type="Gene3D" id="2.20.110.10">
    <property type="entry name" value="Histone H3 K4-specific methyltransferase SET7/9 N-terminal domain"/>
    <property type="match status" value="2"/>
</dbReference>
<feature type="transmembrane region" description="Helical" evidence="3">
    <location>
        <begin position="1223"/>
        <end position="1244"/>
    </location>
</feature>
<keyword evidence="1" id="KW-0677">Repeat</keyword>
<name>A0A023AYT3_GRENI</name>
<dbReference type="eggNOG" id="KOG0231">
    <property type="taxonomic scope" value="Eukaryota"/>
</dbReference>
<dbReference type="GeneID" id="22915683"/>
<evidence type="ECO:0000256" key="1">
    <source>
        <dbReference type="ARBA" id="ARBA00022737"/>
    </source>
</evidence>
<organism evidence="4 5">
    <name type="scientific">Gregarina niphandrodes</name>
    <name type="common">Septate eugregarine</name>
    <dbReference type="NCBI Taxonomy" id="110365"/>
    <lineage>
        <taxon>Eukaryota</taxon>
        <taxon>Sar</taxon>
        <taxon>Alveolata</taxon>
        <taxon>Apicomplexa</taxon>
        <taxon>Conoidasida</taxon>
        <taxon>Gregarinasina</taxon>
        <taxon>Eugregarinorida</taxon>
        <taxon>Gregarinidae</taxon>
        <taxon>Gregarina</taxon>
    </lineage>
</organism>
<protein>
    <submittedName>
        <fullName evidence="4">MORN repeat protein</fullName>
    </submittedName>
</protein>
<keyword evidence="5" id="KW-1185">Reference proteome</keyword>
<feature type="compositionally biased region" description="Acidic residues" evidence="2">
    <location>
        <begin position="2228"/>
        <end position="2239"/>
    </location>
</feature>
<feature type="transmembrane region" description="Helical" evidence="3">
    <location>
        <begin position="1080"/>
        <end position="1101"/>
    </location>
</feature>
<dbReference type="InterPro" id="IPR003409">
    <property type="entry name" value="MORN"/>
</dbReference>
<feature type="transmembrane region" description="Helical" evidence="3">
    <location>
        <begin position="1250"/>
        <end position="1270"/>
    </location>
</feature>
<comment type="caution">
    <text evidence="4">The sequence shown here is derived from an EMBL/GenBank/DDBJ whole genome shotgun (WGS) entry which is preliminary data.</text>
</comment>
<feature type="region of interest" description="Disordered" evidence="2">
    <location>
        <begin position="2275"/>
        <end position="2312"/>
    </location>
</feature>
<keyword evidence="3" id="KW-1133">Transmembrane helix</keyword>
<evidence type="ECO:0000256" key="2">
    <source>
        <dbReference type="SAM" id="MobiDB-lite"/>
    </source>
</evidence>
<feature type="region of interest" description="Disordered" evidence="2">
    <location>
        <begin position="202"/>
        <end position="228"/>
    </location>
</feature>
<feature type="compositionally biased region" description="Low complexity" evidence="2">
    <location>
        <begin position="129"/>
        <end position="145"/>
    </location>
</feature>
<feature type="transmembrane region" description="Helical" evidence="3">
    <location>
        <begin position="761"/>
        <end position="790"/>
    </location>
</feature>
<feature type="region of interest" description="Disordered" evidence="2">
    <location>
        <begin position="2228"/>
        <end position="2254"/>
    </location>
</feature>
<feature type="transmembrane region" description="Helical" evidence="3">
    <location>
        <begin position="852"/>
        <end position="876"/>
    </location>
</feature>
<feature type="compositionally biased region" description="Low complexity" evidence="2">
    <location>
        <begin position="2286"/>
        <end position="2301"/>
    </location>
</feature>